<dbReference type="Proteomes" id="UP000179920">
    <property type="component" value="Chromosome VII"/>
</dbReference>
<proteinExistence type="predicted"/>
<evidence type="ECO:0000313" key="2">
    <source>
        <dbReference type="EMBL" id="SAM82401.1"/>
    </source>
</evidence>
<dbReference type="Proteomes" id="UP000658997">
    <property type="component" value="Unassembled WGS sequence"/>
</dbReference>
<reference evidence="4" key="2">
    <citation type="submission" date="2016-04" db="EMBL/GenBank/DDBJ databases">
        <authorList>
            <person name="Guldener U."/>
            <person name="Guldener U."/>
        </authorList>
    </citation>
    <scope>NUCLEOTIDE SEQUENCE [LARGE SCALE GENOMIC DNA]</scope>
    <source>
        <strain evidence="4">UB2112</strain>
    </source>
</reference>
<reference evidence="3" key="3">
    <citation type="submission" date="2018-08" db="EMBL/GenBank/DDBJ databases">
        <authorList>
            <person name="Guldener U."/>
        </authorList>
    </citation>
    <scope>NUCLEOTIDE SEQUENCE</scope>
    <source>
        <strain evidence="3">UB2</strain>
    </source>
</reference>
<dbReference type="EMBL" id="ULHB01000058">
    <property type="protein sequence ID" value="SYW79803.1"/>
    <property type="molecule type" value="Genomic_DNA"/>
</dbReference>
<feature type="region of interest" description="Disordered" evidence="1">
    <location>
        <begin position="1"/>
        <end position="76"/>
    </location>
</feature>
<reference evidence="2" key="1">
    <citation type="submission" date="2016-04" db="EMBL/GenBank/DDBJ databases">
        <authorList>
            <person name="Evans L.H."/>
            <person name="Alamgir A."/>
            <person name="Owens N."/>
            <person name="Weber N.D."/>
            <person name="Virtaneva K."/>
            <person name="Barbian K."/>
            <person name="Babar A."/>
            <person name="Rosenke K."/>
        </authorList>
    </citation>
    <scope>NUCLEOTIDE SEQUENCE</scope>
    <source>
        <strain evidence="2">UB2112</strain>
    </source>
</reference>
<feature type="compositionally biased region" description="Low complexity" evidence="1">
    <location>
        <begin position="26"/>
        <end position="54"/>
    </location>
</feature>
<evidence type="ECO:0000313" key="3">
    <source>
        <dbReference type="EMBL" id="SYW79803.1"/>
    </source>
</evidence>
<evidence type="ECO:0000313" key="4">
    <source>
        <dbReference type="Proteomes" id="UP000179920"/>
    </source>
</evidence>
<evidence type="ECO:0000313" key="5">
    <source>
        <dbReference type="Proteomes" id="UP000658997"/>
    </source>
</evidence>
<dbReference type="OrthoDB" id="21617at2759"/>
<gene>
    <name evidence="3" type="ORF">UBRO2_03222</name>
    <name evidence="2" type="ORF">UBRO_04595</name>
</gene>
<keyword evidence="5" id="KW-1185">Reference proteome</keyword>
<organism evidence="2 4">
    <name type="scientific">Ustilago bromivora</name>
    <dbReference type="NCBI Taxonomy" id="307758"/>
    <lineage>
        <taxon>Eukaryota</taxon>
        <taxon>Fungi</taxon>
        <taxon>Dikarya</taxon>
        <taxon>Basidiomycota</taxon>
        <taxon>Ustilaginomycotina</taxon>
        <taxon>Ustilaginomycetes</taxon>
        <taxon>Ustilaginales</taxon>
        <taxon>Ustilaginaceae</taxon>
        <taxon>Ustilago</taxon>
    </lineage>
</organism>
<name>A0A1K0GQS6_9BASI</name>
<accession>A0A1K0GQS6</accession>
<protein>
    <submittedName>
        <fullName evidence="2">Uncharacterized protein</fullName>
    </submittedName>
</protein>
<feature type="region of interest" description="Disordered" evidence="1">
    <location>
        <begin position="97"/>
        <end position="132"/>
    </location>
</feature>
<dbReference type="EMBL" id="LT558123">
    <property type="protein sequence ID" value="SAM82401.1"/>
    <property type="molecule type" value="Genomic_DNA"/>
</dbReference>
<feature type="compositionally biased region" description="Basic and acidic residues" evidence="1">
    <location>
        <begin position="1"/>
        <end position="12"/>
    </location>
</feature>
<feature type="compositionally biased region" description="Pro residues" evidence="1">
    <location>
        <begin position="111"/>
        <end position="123"/>
    </location>
</feature>
<sequence>MDLNQQRDDPHGVQRLLGILRRQQDSSSSSTAASNPLAAAPPLSAATASSYTPAKPFASTTEPSAAQDSEVAKRRRLYNNPSSKYFIAAPGKDRLDPYSFNPFSPAAPLLSQPPPSPPKPAPKAAPSTKDLSTLSFSESLPILSTLAKDKSLLRRLKTLRTQQHDLEKRLVKEYKQFSATADKQYPNPKVRAAEDEKRKKQMLKQWDECVKKQQEELERAGLPTFRKTGEKRDVEKQKKVLGVLVEMLDDDEGGS</sequence>
<evidence type="ECO:0000256" key="1">
    <source>
        <dbReference type="SAM" id="MobiDB-lite"/>
    </source>
</evidence>
<feature type="compositionally biased region" description="Polar residues" evidence="1">
    <location>
        <begin position="58"/>
        <end position="67"/>
    </location>
</feature>
<dbReference type="AlphaFoldDB" id="A0A1K0GQS6"/>